<protein>
    <submittedName>
        <fullName evidence="2">Uncharacterized protein</fullName>
    </submittedName>
</protein>
<evidence type="ECO:0000313" key="2">
    <source>
        <dbReference type="EMBL" id="KDR70549.1"/>
    </source>
</evidence>
<name>A0A067SSA3_GALM3</name>
<dbReference type="Proteomes" id="UP000027222">
    <property type="component" value="Unassembled WGS sequence"/>
</dbReference>
<dbReference type="EMBL" id="KL142396">
    <property type="protein sequence ID" value="KDR70549.1"/>
    <property type="molecule type" value="Genomic_DNA"/>
</dbReference>
<organism evidence="2 3">
    <name type="scientific">Galerina marginata (strain CBS 339.88)</name>
    <dbReference type="NCBI Taxonomy" id="685588"/>
    <lineage>
        <taxon>Eukaryota</taxon>
        <taxon>Fungi</taxon>
        <taxon>Dikarya</taxon>
        <taxon>Basidiomycota</taxon>
        <taxon>Agaricomycotina</taxon>
        <taxon>Agaricomycetes</taxon>
        <taxon>Agaricomycetidae</taxon>
        <taxon>Agaricales</taxon>
        <taxon>Agaricineae</taxon>
        <taxon>Strophariaceae</taxon>
        <taxon>Galerina</taxon>
    </lineage>
</organism>
<dbReference type="AlphaFoldDB" id="A0A067SSA3"/>
<gene>
    <name evidence="2" type="ORF">GALMADRAFT_877982</name>
</gene>
<evidence type="ECO:0000313" key="3">
    <source>
        <dbReference type="Proteomes" id="UP000027222"/>
    </source>
</evidence>
<keyword evidence="1" id="KW-0812">Transmembrane</keyword>
<keyword evidence="1" id="KW-0472">Membrane</keyword>
<proteinExistence type="predicted"/>
<feature type="transmembrane region" description="Helical" evidence="1">
    <location>
        <begin position="112"/>
        <end position="133"/>
    </location>
</feature>
<accession>A0A067SSA3</accession>
<keyword evidence="1" id="KW-1133">Transmembrane helix</keyword>
<dbReference type="HOGENOM" id="CLU_1343338_0_0_1"/>
<evidence type="ECO:0000256" key="1">
    <source>
        <dbReference type="SAM" id="Phobius"/>
    </source>
</evidence>
<keyword evidence="3" id="KW-1185">Reference proteome</keyword>
<dbReference type="OrthoDB" id="3227921at2759"/>
<sequence>MSNDSDIEMSVIAKATVPFPLTPGVNLIAAFTLGIRQIFKHPALSGLGLFESSKIFWTSQLTAVYPDPSLTVLRGEDISTIRLFVHDDASPFRTVADYRENSVLDGFSAVGGLWTTLSGIFAILFGGSLFHLITGAKPLSIFGAAHSIAHFPAMRKSIMEHYPKLLVRETDGNRGLLEFLRDHLLDLKILEEPDLEMDEKGSPV</sequence>
<reference evidence="3" key="1">
    <citation type="journal article" date="2014" name="Proc. Natl. Acad. Sci. U.S.A.">
        <title>Extensive sampling of basidiomycete genomes demonstrates inadequacy of the white-rot/brown-rot paradigm for wood decay fungi.</title>
        <authorList>
            <person name="Riley R."/>
            <person name="Salamov A.A."/>
            <person name="Brown D.W."/>
            <person name="Nagy L.G."/>
            <person name="Floudas D."/>
            <person name="Held B.W."/>
            <person name="Levasseur A."/>
            <person name="Lombard V."/>
            <person name="Morin E."/>
            <person name="Otillar R."/>
            <person name="Lindquist E.A."/>
            <person name="Sun H."/>
            <person name="LaButti K.M."/>
            <person name="Schmutz J."/>
            <person name="Jabbour D."/>
            <person name="Luo H."/>
            <person name="Baker S.E."/>
            <person name="Pisabarro A.G."/>
            <person name="Walton J.D."/>
            <person name="Blanchette R.A."/>
            <person name="Henrissat B."/>
            <person name="Martin F."/>
            <person name="Cullen D."/>
            <person name="Hibbett D.S."/>
            <person name="Grigoriev I.V."/>
        </authorList>
    </citation>
    <scope>NUCLEOTIDE SEQUENCE [LARGE SCALE GENOMIC DNA]</scope>
    <source>
        <strain evidence="3">CBS 339.88</strain>
    </source>
</reference>